<sequence length="97" mass="10720">MCSSVISDRNAYRPSSIITTYGPSIATNSSYEPSTLEARVAYLTAEQPYVTYYKQTSFQGFGLLNINEADGKIELKYYGGFSCDPYDTVDISALTVE</sequence>
<protein>
    <submittedName>
        <fullName evidence="1">Uncharacterized protein</fullName>
    </submittedName>
</protein>
<evidence type="ECO:0000313" key="1">
    <source>
        <dbReference type="EMBL" id="MPM71838.1"/>
    </source>
</evidence>
<dbReference type="AlphaFoldDB" id="A0A645C3A3"/>
<name>A0A645C3A3_9ZZZZ</name>
<organism evidence="1">
    <name type="scientific">bioreactor metagenome</name>
    <dbReference type="NCBI Taxonomy" id="1076179"/>
    <lineage>
        <taxon>unclassified sequences</taxon>
        <taxon>metagenomes</taxon>
        <taxon>ecological metagenomes</taxon>
    </lineage>
</organism>
<dbReference type="EMBL" id="VSSQ01024363">
    <property type="protein sequence ID" value="MPM71838.1"/>
    <property type="molecule type" value="Genomic_DNA"/>
</dbReference>
<comment type="caution">
    <text evidence="1">The sequence shown here is derived from an EMBL/GenBank/DDBJ whole genome shotgun (WGS) entry which is preliminary data.</text>
</comment>
<gene>
    <name evidence="1" type="ORF">SDC9_118809</name>
</gene>
<accession>A0A645C3A3</accession>
<proteinExistence type="predicted"/>
<reference evidence="1" key="1">
    <citation type="submission" date="2019-08" db="EMBL/GenBank/DDBJ databases">
        <authorList>
            <person name="Kucharzyk K."/>
            <person name="Murdoch R.W."/>
            <person name="Higgins S."/>
            <person name="Loffler F."/>
        </authorList>
    </citation>
    <scope>NUCLEOTIDE SEQUENCE</scope>
</reference>